<comment type="caution">
    <text evidence="2">The sequence shown here is derived from an EMBL/GenBank/DDBJ whole genome shotgun (WGS) entry which is preliminary data.</text>
</comment>
<protein>
    <recommendedName>
        <fullName evidence="1">MADF domain-containing protein</fullName>
    </recommendedName>
</protein>
<dbReference type="SMART" id="SM00595">
    <property type="entry name" value="MADF"/>
    <property type="match status" value="1"/>
</dbReference>
<dbReference type="InterPro" id="IPR039353">
    <property type="entry name" value="TF_Adf1"/>
</dbReference>
<gene>
    <name evidence="2" type="ORF">Fcan01_27445</name>
</gene>
<dbReference type="EMBL" id="LNIX01000052">
    <property type="protein sequence ID" value="OXA37787.1"/>
    <property type="molecule type" value="Genomic_DNA"/>
</dbReference>
<accession>A0A226CZ78</accession>
<evidence type="ECO:0000313" key="2">
    <source>
        <dbReference type="EMBL" id="OXA37787.1"/>
    </source>
</evidence>
<proteinExistence type="predicted"/>
<dbReference type="AlphaFoldDB" id="A0A226CZ78"/>
<dbReference type="OMA" id="CEFKIHE"/>
<dbReference type="PROSITE" id="PS51029">
    <property type="entry name" value="MADF"/>
    <property type="match status" value="1"/>
</dbReference>
<reference evidence="2 3" key="1">
    <citation type="submission" date="2015-12" db="EMBL/GenBank/DDBJ databases">
        <title>The genome of Folsomia candida.</title>
        <authorList>
            <person name="Faddeeva A."/>
            <person name="Derks M.F."/>
            <person name="Anvar Y."/>
            <person name="Smit S."/>
            <person name="Van Straalen N."/>
            <person name="Roelofs D."/>
        </authorList>
    </citation>
    <scope>NUCLEOTIDE SEQUENCE [LARGE SCALE GENOMIC DNA]</scope>
    <source>
        <strain evidence="2 3">VU population</strain>
        <tissue evidence="2">Whole body</tissue>
    </source>
</reference>
<dbReference type="PANTHER" id="PTHR12243:SF67">
    <property type="entry name" value="COREPRESSOR OF PANGOLIN, ISOFORM A-RELATED"/>
    <property type="match status" value="1"/>
</dbReference>
<dbReference type="InterPro" id="IPR006578">
    <property type="entry name" value="MADF-dom"/>
</dbReference>
<dbReference type="PANTHER" id="PTHR12243">
    <property type="entry name" value="MADF DOMAIN TRANSCRIPTION FACTOR"/>
    <property type="match status" value="1"/>
</dbReference>
<dbReference type="Pfam" id="PF10545">
    <property type="entry name" value="MADF_DNA_bdg"/>
    <property type="match status" value="1"/>
</dbReference>
<feature type="domain" description="MADF" evidence="1">
    <location>
        <begin position="23"/>
        <end position="110"/>
    </location>
</feature>
<organism evidence="2 3">
    <name type="scientific">Folsomia candida</name>
    <name type="common">Springtail</name>
    <dbReference type="NCBI Taxonomy" id="158441"/>
    <lineage>
        <taxon>Eukaryota</taxon>
        <taxon>Metazoa</taxon>
        <taxon>Ecdysozoa</taxon>
        <taxon>Arthropoda</taxon>
        <taxon>Hexapoda</taxon>
        <taxon>Collembola</taxon>
        <taxon>Entomobryomorpha</taxon>
        <taxon>Isotomoidea</taxon>
        <taxon>Isotomidae</taxon>
        <taxon>Proisotominae</taxon>
        <taxon>Folsomia</taxon>
    </lineage>
</organism>
<dbReference type="OrthoDB" id="5984255at2759"/>
<dbReference type="Proteomes" id="UP000198287">
    <property type="component" value="Unassembled WGS sequence"/>
</dbReference>
<evidence type="ECO:0000313" key="3">
    <source>
        <dbReference type="Proteomes" id="UP000198287"/>
    </source>
</evidence>
<evidence type="ECO:0000259" key="1">
    <source>
        <dbReference type="PROSITE" id="PS51029"/>
    </source>
</evidence>
<name>A0A226CZ78_FOLCA</name>
<sequence>MGKKSSIKSEFTTNDDKLAFEDDVIRLVEPHKHVWDIKNIDFKNKSKRQNTFVTIGETLNKSADVCMKIWDNLRSQYFACHRSLPSGGGAEIRPSFRHYKSMSFISGTSVKAATLTNVEPEDDQELEDIGFGRTPSQPITENAVLGSLSFSVDANSVTATSSTNTTKEKVAPRPHVKFAGKRRLEPLEEEMLKFVKDGGDKKDQFDIFGKMVASKLRRIHESDSRLESRCEFKIHELIYDAEIEFL</sequence>
<keyword evidence="3" id="KW-1185">Reference proteome</keyword>